<feature type="region of interest" description="Disordered" evidence="5">
    <location>
        <begin position="186"/>
        <end position="225"/>
    </location>
</feature>
<evidence type="ECO:0000256" key="2">
    <source>
        <dbReference type="ARBA" id="ARBA00022692"/>
    </source>
</evidence>
<feature type="chain" id="PRO_5034310040" evidence="7">
    <location>
        <begin position="21"/>
        <end position="1625"/>
    </location>
</feature>
<feature type="region of interest" description="Disordered" evidence="5">
    <location>
        <begin position="1350"/>
        <end position="1385"/>
    </location>
</feature>
<dbReference type="PANTHER" id="PTHR46953:SF1">
    <property type="entry name" value="G-PROTEIN COUPLED RECEPTOR MTH-LIKE 1-RELATED"/>
    <property type="match status" value="1"/>
</dbReference>
<evidence type="ECO:0000256" key="1">
    <source>
        <dbReference type="ARBA" id="ARBA00004141"/>
    </source>
</evidence>
<feature type="transmembrane region" description="Helical" evidence="6">
    <location>
        <begin position="1317"/>
        <end position="1337"/>
    </location>
</feature>
<evidence type="ECO:0000259" key="8">
    <source>
        <dbReference type="PROSITE" id="PS50261"/>
    </source>
</evidence>
<dbReference type="InterPro" id="IPR000832">
    <property type="entry name" value="GPCR_2_secretin-like"/>
</dbReference>
<feature type="region of interest" description="Disordered" evidence="5">
    <location>
        <begin position="1551"/>
        <end position="1625"/>
    </location>
</feature>
<feature type="compositionally biased region" description="Polar residues" evidence="5">
    <location>
        <begin position="269"/>
        <end position="278"/>
    </location>
</feature>
<sequence length="1625" mass="179692">MKNIKRVLLLICFLVAGNDSLKIDFKSNLLNADDEVNSGNGNFDGKSDTNRQLSEQAANKVDFNVNATNSFTYANDTESFGKELPQIEIANKFSSENSENIQADVNVSVIAELNVTPAYETFESSVENSKHHVNAEKHPLKNIAANVRKIESALTGPEIHSGDSADQSVTFFKTVTGLSPDSASLGIDYDDGENNQSFVASSTSAPATGDEGNTSEQSLEGGVPLLPTETPLIKLAMSENNFDREFSNNESSQVQQTFWINDYTNISSSDRQASGASEKTTKHENYLQESKSSLDAANGDRESRIGGLHLGAESEVYASSVATEAIPIVETTSSEYELEYLVGTRVSERVSTDRFDETELNTRKPTLETQVDGSIDIQEELADNVHVDRGDTRAPSLAMEVINSNPIRSKPIEGRSLAFHKKDDERSLKPNVEGSTLPSIEDTTVFMVQKISGKSPFKHSSEQMLQTSNIVSNSSQVLPLNETKTSNINATEIFFQLLRENQLLKTLVYHLHAKVSRNELEAKLNSSVPQDALFGLSDKAHSEQDFNAQIRQRNESFETTTYKSKHLTNLHETSTESLKSYSKSLPDLDSQKEGGLLSDMENSTVESTSEAPQTEDEYEDFVDGGDSLYNSTSIYNATVVIPKHVVYSDPEPLPYDGDEISFQLNENHVPAIRKCCSATQFFSLESQSCLDTSEETQFEYYTRELMLGNQSVSIELIYGRQSACPLTGKPPKIQVGISNYTHLLDMGSLYDVSLATHFDEESYCLEMVGQDVPTAVLTAAFCIEEEHDTPTSMVRKCCPLDHYFDASQRVCIPNEENMPGVQDLVREFSGSFTDSTSVVTAILTCKSGISDLLSSSEAYLNSVDQLCIKSSGPCYPSSLYCIEYVQEQDGFHTQPMAAYCPLSSFKKCCPPHQILENNMCKDSDDPLSPYLTQLMATLHTQTGFPFDTSDVCVHLLLNSLNVRWWVTNSGYLSIDSGRNQMLTRNYCIDDSVENEQVITIAHVCTEELKQSVSLPLSVFDRGTVGKCCPFESHLSPIERDCSPGKSVHILDEDPLLAVVNITKLGYTGFPHCESGQYHLYNFDPNSGDHVVFKSDSQLYVVSMDGRCVEKETALDNVEFCLDYGWDAEEPELASAVVCAPPETSNKYHSEKYNLTSALLAVSCCSLLIALVSLVCMRVRRGLVTVKKMNTLAGRILISYVSANFAGFLALAISMHVEAKEGASVCMALSGIVQFFLLAAFFWNTSICSESLFLTLRVRVSEGRRLLYHSLWAWGLPAVITIVALTLDSVRDRLPCGTITLRVGHVKCIFSDSDATLIYFYGPIAMTLVANTVLLLSAKQARFAKLQRLEMGPSKPPSNKGSVVTSPEGKSMKSTISKAPSAGHSGLRTHQNRNLWSESVRLVLWSGLTWVLEVIGFIVPRYISLQQERWHDYLWYLPASINSLRGFGIFFILVMTTEMRSKILRAIGTFKGTSSSIWKSERSQPPRNNNSYQASGDGISMTTQSSKYPVRNVNKQRNMSVATTVTNITHLHPSPHDSEETTVRPRLVHSISQMERRESTTSSNFSAGDEEVENEDISRRRRSSAAPISLPSVDEEDDDFIETSLSTVALPKDSPTDSVFGRDSEA</sequence>
<feature type="transmembrane region" description="Helical" evidence="6">
    <location>
        <begin position="1154"/>
        <end position="1175"/>
    </location>
</feature>
<keyword evidence="9" id="KW-1185">Reference proteome</keyword>
<evidence type="ECO:0000256" key="6">
    <source>
        <dbReference type="SAM" id="Phobius"/>
    </source>
</evidence>
<accession>A0A8B7N8T1</accession>
<dbReference type="KEGG" id="hazt:108667210"/>
<dbReference type="GeneID" id="108667210"/>
<feature type="transmembrane region" description="Helical" evidence="6">
    <location>
        <begin position="1434"/>
        <end position="1454"/>
    </location>
</feature>
<feature type="transmembrane region" description="Helical" evidence="6">
    <location>
        <begin position="1196"/>
        <end position="1215"/>
    </location>
</feature>
<feature type="transmembrane region" description="Helical" evidence="6">
    <location>
        <begin position="1221"/>
        <end position="1244"/>
    </location>
</feature>
<feature type="compositionally biased region" description="Polar residues" evidence="5">
    <location>
        <begin position="194"/>
        <end position="218"/>
    </location>
</feature>
<feature type="compositionally biased region" description="Polar residues" evidence="5">
    <location>
        <begin position="600"/>
        <end position="612"/>
    </location>
</feature>
<feature type="region of interest" description="Disordered" evidence="5">
    <location>
        <begin position="269"/>
        <end position="300"/>
    </location>
</feature>
<dbReference type="GO" id="GO:0007166">
    <property type="term" value="P:cell surface receptor signaling pathway"/>
    <property type="evidence" value="ECO:0007669"/>
    <property type="project" value="InterPro"/>
</dbReference>
<dbReference type="PROSITE" id="PS50261">
    <property type="entry name" value="G_PROTEIN_RECEP_F2_4"/>
    <property type="match status" value="1"/>
</dbReference>
<feature type="signal peptide" evidence="7">
    <location>
        <begin position="1"/>
        <end position="20"/>
    </location>
</feature>
<keyword evidence="7" id="KW-0732">Signal</keyword>
<evidence type="ECO:0000313" key="9">
    <source>
        <dbReference type="Proteomes" id="UP000694843"/>
    </source>
</evidence>
<gene>
    <name evidence="10" type="primary">LOC108667210</name>
</gene>
<feature type="transmembrane region" description="Helical" evidence="6">
    <location>
        <begin position="1401"/>
        <end position="1422"/>
    </location>
</feature>
<evidence type="ECO:0000256" key="3">
    <source>
        <dbReference type="ARBA" id="ARBA00022989"/>
    </source>
</evidence>
<protein>
    <submittedName>
        <fullName evidence="10">Uncharacterized protein LOC108667210</fullName>
    </submittedName>
</protein>
<organism evidence="9 10">
    <name type="scientific">Hyalella azteca</name>
    <name type="common">Amphipod</name>
    <dbReference type="NCBI Taxonomy" id="294128"/>
    <lineage>
        <taxon>Eukaryota</taxon>
        <taxon>Metazoa</taxon>
        <taxon>Ecdysozoa</taxon>
        <taxon>Arthropoda</taxon>
        <taxon>Crustacea</taxon>
        <taxon>Multicrustacea</taxon>
        <taxon>Malacostraca</taxon>
        <taxon>Eumalacostraca</taxon>
        <taxon>Peracarida</taxon>
        <taxon>Amphipoda</taxon>
        <taxon>Senticaudata</taxon>
        <taxon>Talitrida</taxon>
        <taxon>Talitroidea</taxon>
        <taxon>Hyalellidae</taxon>
        <taxon>Hyalella</taxon>
    </lineage>
</organism>
<reference evidence="10" key="1">
    <citation type="submission" date="2025-08" db="UniProtKB">
        <authorList>
            <consortium name="RefSeq"/>
        </authorList>
    </citation>
    <scope>IDENTIFICATION</scope>
    <source>
        <tissue evidence="10">Whole organism</tissue>
    </source>
</reference>
<evidence type="ECO:0000313" key="10">
    <source>
        <dbReference type="RefSeq" id="XP_018009694.1"/>
    </source>
</evidence>
<proteinExistence type="predicted"/>
<feature type="transmembrane region" description="Helical" evidence="6">
    <location>
        <begin position="1265"/>
        <end position="1286"/>
    </location>
</feature>
<feature type="domain" description="G-protein coupled receptors family 2 profile 2" evidence="8">
    <location>
        <begin position="1151"/>
        <end position="1456"/>
    </location>
</feature>
<dbReference type="PANTHER" id="PTHR46953">
    <property type="entry name" value="G-PROTEIN COUPLED RECEPTOR MTH-LIKE 1-RELATED"/>
    <property type="match status" value="1"/>
</dbReference>
<dbReference type="OrthoDB" id="6355522at2759"/>
<dbReference type="GO" id="GO:0004930">
    <property type="term" value="F:G protein-coupled receptor activity"/>
    <property type="evidence" value="ECO:0007669"/>
    <property type="project" value="InterPro"/>
</dbReference>
<dbReference type="Gene3D" id="1.20.1070.10">
    <property type="entry name" value="Rhodopsin 7-helix transmembrane proteins"/>
    <property type="match status" value="1"/>
</dbReference>
<feature type="region of interest" description="Disordered" evidence="5">
    <location>
        <begin position="1475"/>
        <end position="1503"/>
    </location>
</feature>
<name>A0A8B7N8T1_HYAAZ</name>
<keyword evidence="4 6" id="KW-0472">Membrane</keyword>
<dbReference type="CDD" id="cd15039">
    <property type="entry name" value="7tmB3_Methuselah-like"/>
    <property type="match status" value="1"/>
</dbReference>
<feature type="region of interest" description="Disordered" evidence="5">
    <location>
        <begin position="581"/>
        <end position="616"/>
    </location>
</feature>
<evidence type="ECO:0000256" key="4">
    <source>
        <dbReference type="ARBA" id="ARBA00023136"/>
    </source>
</evidence>
<dbReference type="InterPro" id="IPR017981">
    <property type="entry name" value="GPCR_2-like_7TM"/>
</dbReference>
<keyword evidence="3 6" id="KW-1133">Transmembrane helix</keyword>
<dbReference type="Proteomes" id="UP000694843">
    <property type="component" value="Unplaced"/>
</dbReference>
<feature type="compositionally biased region" description="Polar residues" evidence="5">
    <location>
        <begin position="1484"/>
        <end position="1503"/>
    </location>
</feature>
<keyword evidence="2 6" id="KW-0812">Transmembrane</keyword>
<dbReference type="InterPro" id="IPR052808">
    <property type="entry name" value="GPCR_Mth-like"/>
</dbReference>
<dbReference type="Pfam" id="PF00002">
    <property type="entry name" value="7tm_2"/>
    <property type="match status" value="1"/>
</dbReference>
<dbReference type="RefSeq" id="XP_018009694.1">
    <property type="nucleotide sequence ID" value="XM_018154205.2"/>
</dbReference>
<evidence type="ECO:0000256" key="7">
    <source>
        <dbReference type="SAM" id="SignalP"/>
    </source>
</evidence>
<comment type="subcellular location">
    <subcellularLocation>
        <location evidence="1">Membrane</location>
        <topology evidence="1">Multi-pass membrane protein</topology>
    </subcellularLocation>
</comment>
<evidence type="ECO:0000256" key="5">
    <source>
        <dbReference type="SAM" id="MobiDB-lite"/>
    </source>
</evidence>
<dbReference type="GO" id="GO:0016020">
    <property type="term" value="C:membrane"/>
    <property type="evidence" value="ECO:0007669"/>
    <property type="project" value="UniProtKB-SubCell"/>
</dbReference>